<keyword evidence="4 8" id="KW-0560">Oxidoreductase</keyword>
<evidence type="ECO:0000256" key="2">
    <source>
        <dbReference type="ARBA" id="ARBA00022617"/>
    </source>
</evidence>
<dbReference type="SUPFAM" id="SSF48264">
    <property type="entry name" value="Cytochrome P450"/>
    <property type="match status" value="1"/>
</dbReference>
<sequence length="463" mass="52679">MADASDGERPFTPPYPIPHRSKASLFKRFLTGWNSWIHTLFERSYTMQMGEIRLPRLDFFIANDLSVVERVMDDREKVFPKHRFQHELLDPLIGNSVFSANGQDWEEQREMVNPAFAHTNLKRVFPAMQGAVDDLLATIATMDRSKPIAVDPLMTHVAADIIYRTIFSVKLDQASADRIYHAFHRYQKNIQPGAMLKLYGLPLFGYRGRAARAAAEIHAVFGPIVKARYDAWHSGGGEAGNDILQSLLEARHPASGDPFSYQAIMEQVSTIFLAGHETAASAMTWALYLLAECPHWQDALLAEIDRETGGQPIAFEHLRALGGVRNLFRETLRLYPPVSFLVREVTASTTMRDKLLHKGAMIVISPWLIQRNRNNWKCPHAFAPERFDDPEEAEACRRAYMPFGKGPRICIGAGFAQQEGMLILASIVRAFRLRYPDIPRPEPVSRLTLRPKRAVQLWFEDRR</sequence>
<dbReference type="InterPro" id="IPR002401">
    <property type="entry name" value="Cyt_P450_E_grp-I"/>
</dbReference>
<dbReference type="InterPro" id="IPR001128">
    <property type="entry name" value="Cyt_P450"/>
</dbReference>
<dbReference type="GO" id="GO:0004497">
    <property type="term" value="F:monooxygenase activity"/>
    <property type="evidence" value="ECO:0007669"/>
    <property type="project" value="UniProtKB-KW"/>
</dbReference>
<keyword evidence="6 8" id="KW-0503">Monooxygenase</keyword>
<dbReference type="PANTHER" id="PTHR24291:SF50">
    <property type="entry name" value="BIFUNCTIONAL ALBAFLAVENONE MONOOXYGENASE_TERPENE SYNTHASE"/>
    <property type="match status" value="1"/>
</dbReference>
<dbReference type="EMBL" id="FUYM01000004">
    <property type="protein sequence ID" value="SKB59284.1"/>
    <property type="molecule type" value="Genomic_DNA"/>
</dbReference>
<dbReference type="PRINTS" id="PR00385">
    <property type="entry name" value="P450"/>
</dbReference>
<dbReference type="PRINTS" id="PR00463">
    <property type="entry name" value="EP450I"/>
</dbReference>
<keyword evidence="10" id="KW-1185">Reference proteome</keyword>
<dbReference type="InterPro" id="IPR017972">
    <property type="entry name" value="Cyt_P450_CS"/>
</dbReference>
<keyword evidence="2 7" id="KW-0349">Heme</keyword>
<feature type="binding site" description="axial binding residue" evidence="7">
    <location>
        <position position="410"/>
    </location>
    <ligand>
        <name>heme</name>
        <dbReference type="ChEBI" id="CHEBI:30413"/>
    </ligand>
    <ligandPart>
        <name>Fe</name>
        <dbReference type="ChEBI" id="CHEBI:18248"/>
    </ligandPart>
</feature>
<dbReference type="PANTHER" id="PTHR24291">
    <property type="entry name" value="CYTOCHROME P450 FAMILY 4"/>
    <property type="match status" value="1"/>
</dbReference>
<evidence type="ECO:0000256" key="7">
    <source>
        <dbReference type="PIRSR" id="PIRSR602401-1"/>
    </source>
</evidence>
<accession>A0A1T5CIN0</accession>
<keyword evidence="5 7" id="KW-0408">Iron</keyword>
<evidence type="ECO:0000256" key="5">
    <source>
        <dbReference type="ARBA" id="ARBA00023004"/>
    </source>
</evidence>
<dbReference type="Pfam" id="PF00067">
    <property type="entry name" value="p450"/>
    <property type="match status" value="1"/>
</dbReference>
<evidence type="ECO:0000313" key="9">
    <source>
        <dbReference type="EMBL" id="SKB59284.1"/>
    </source>
</evidence>
<keyword evidence="3 7" id="KW-0479">Metal-binding</keyword>
<dbReference type="Gene3D" id="1.10.630.10">
    <property type="entry name" value="Cytochrome P450"/>
    <property type="match status" value="1"/>
</dbReference>
<evidence type="ECO:0000256" key="4">
    <source>
        <dbReference type="ARBA" id="ARBA00023002"/>
    </source>
</evidence>
<dbReference type="GO" id="GO:0016705">
    <property type="term" value="F:oxidoreductase activity, acting on paired donors, with incorporation or reduction of molecular oxygen"/>
    <property type="evidence" value="ECO:0007669"/>
    <property type="project" value="InterPro"/>
</dbReference>
<protein>
    <submittedName>
        <fullName evidence="9">Cytochrome P450</fullName>
    </submittedName>
</protein>
<comment type="similarity">
    <text evidence="1 8">Belongs to the cytochrome P450 family.</text>
</comment>
<evidence type="ECO:0000256" key="8">
    <source>
        <dbReference type="RuleBase" id="RU000461"/>
    </source>
</evidence>
<dbReference type="GO" id="GO:0020037">
    <property type="term" value="F:heme binding"/>
    <property type="evidence" value="ECO:0007669"/>
    <property type="project" value="InterPro"/>
</dbReference>
<evidence type="ECO:0000256" key="1">
    <source>
        <dbReference type="ARBA" id="ARBA00010617"/>
    </source>
</evidence>
<evidence type="ECO:0000256" key="3">
    <source>
        <dbReference type="ARBA" id="ARBA00022723"/>
    </source>
</evidence>
<dbReference type="GO" id="GO:0005506">
    <property type="term" value="F:iron ion binding"/>
    <property type="evidence" value="ECO:0007669"/>
    <property type="project" value="InterPro"/>
</dbReference>
<proteinExistence type="inferred from homology"/>
<dbReference type="STRING" id="439228.SAMN06295920_10492"/>
<dbReference type="InterPro" id="IPR036396">
    <property type="entry name" value="Cyt_P450_sf"/>
</dbReference>
<evidence type="ECO:0000256" key="6">
    <source>
        <dbReference type="ARBA" id="ARBA00023033"/>
    </source>
</evidence>
<dbReference type="PROSITE" id="PS00086">
    <property type="entry name" value="CYTOCHROME_P450"/>
    <property type="match status" value="1"/>
</dbReference>
<dbReference type="RefSeq" id="WP_079648009.1">
    <property type="nucleotide sequence ID" value="NZ_FUYM01000004.1"/>
</dbReference>
<comment type="cofactor">
    <cofactor evidence="7">
        <name>heme</name>
        <dbReference type="ChEBI" id="CHEBI:30413"/>
    </cofactor>
</comment>
<dbReference type="Proteomes" id="UP000189818">
    <property type="component" value="Unassembled WGS sequence"/>
</dbReference>
<dbReference type="AlphaFoldDB" id="A0A1T5CIN0"/>
<evidence type="ECO:0000313" key="10">
    <source>
        <dbReference type="Proteomes" id="UP000189818"/>
    </source>
</evidence>
<name>A0A1T5CIN0_9SPHN</name>
<reference evidence="10" key="1">
    <citation type="submission" date="2017-02" db="EMBL/GenBank/DDBJ databases">
        <authorList>
            <person name="Varghese N."/>
            <person name="Submissions S."/>
        </authorList>
    </citation>
    <scope>NUCLEOTIDE SEQUENCE [LARGE SCALE GENOMIC DNA]</scope>
    <source>
        <strain evidence="10">UM2</strain>
    </source>
</reference>
<dbReference type="OrthoDB" id="9764248at2"/>
<gene>
    <name evidence="9" type="ORF">SAMN06295920_10492</name>
</gene>
<dbReference type="InterPro" id="IPR050196">
    <property type="entry name" value="Cytochrome_P450_Monoox"/>
</dbReference>
<organism evidence="9 10">
    <name type="scientific">Rhizorhabdus histidinilytica</name>
    <dbReference type="NCBI Taxonomy" id="439228"/>
    <lineage>
        <taxon>Bacteria</taxon>
        <taxon>Pseudomonadati</taxon>
        <taxon>Pseudomonadota</taxon>
        <taxon>Alphaproteobacteria</taxon>
        <taxon>Sphingomonadales</taxon>
        <taxon>Sphingomonadaceae</taxon>
        <taxon>Rhizorhabdus</taxon>
    </lineage>
</organism>